<dbReference type="RefSeq" id="WP_102647203.1">
    <property type="nucleotide sequence ID" value="NZ_PNYA01000019.1"/>
</dbReference>
<protein>
    <submittedName>
        <fullName evidence="1">Uncharacterized protein</fullName>
    </submittedName>
</protein>
<evidence type="ECO:0000313" key="2">
    <source>
        <dbReference type="Proteomes" id="UP000235616"/>
    </source>
</evidence>
<evidence type="ECO:0000313" key="1">
    <source>
        <dbReference type="EMBL" id="PMS17411.1"/>
    </source>
</evidence>
<accession>A0A2N7VJS5</accession>
<comment type="caution">
    <text evidence="1">The sequence shown here is derived from an EMBL/GenBank/DDBJ whole genome shotgun (WGS) entry which is preliminary data.</text>
</comment>
<name>A0A2N7VJS5_9BURK</name>
<dbReference type="AlphaFoldDB" id="A0A2N7VJS5"/>
<keyword evidence="2" id="KW-1185">Reference proteome</keyword>
<dbReference type="Proteomes" id="UP000235616">
    <property type="component" value="Unassembled WGS sequence"/>
</dbReference>
<gene>
    <name evidence="1" type="ORF">C0Z18_20180</name>
</gene>
<sequence length="72" mass="8126">MSEVSETDWNRLDKLKDEEIDTNDVPRLGNEFFSRAKLHAPSEHGAHGERTDGAPAAARHLAIMFKRPTTPR</sequence>
<dbReference type="EMBL" id="PNYA01000019">
    <property type="protein sequence ID" value="PMS17411.1"/>
    <property type="molecule type" value="Genomic_DNA"/>
</dbReference>
<organism evidence="1 2">
    <name type="scientific">Trinickia dabaoshanensis</name>
    <dbReference type="NCBI Taxonomy" id="564714"/>
    <lineage>
        <taxon>Bacteria</taxon>
        <taxon>Pseudomonadati</taxon>
        <taxon>Pseudomonadota</taxon>
        <taxon>Betaproteobacteria</taxon>
        <taxon>Burkholderiales</taxon>
        <taxon>Burkholderiaceae</taxon>
        <taxon>Trinickia</taxon>
    </lineage>
</organism>
<proteinExistence type="predicted"/>
<dbReference type="OrthoDB" id="9796641at2"/>
<reference evidence="1 2" key="1">
    <citation type="submission" date="2018-01" db="EMBL/GenBank/DDBJ databases">
        <title>Whole genome analyses suggest that Burkholderia sensu lato contains two further novel genera in the rhizoxinica-symbiotica group Mycetohabitans gen. nov., and Trinickia gen. nov.: implications for the evolution of diazotrophy and nodulation in the Burkholderiaceae.</title>
        <authorList>
            <person name="Estrada-de los Santos P."/>
            <person name="Palmer M."/>
            <person name="Chavez-Ramirez B."/>
            <person name="Beukes C."/>
            <person name="Steenkamp E.T."/>
            <person name="Hirsch A.M."/>
            <person name="Manyaka P."/>
            <person name="Maluk M."/>
            <person name="Lafos M."/>
            <person name="Crook M."/>
            <person name="Gross E."/>
            <person name="Simon M.F."/>
            <person name="Bueno dos Reis Junior F."/>
            <person name="Poole P.S."/>
            <person name="Venter S.N."/>
            <person name="James E.K."/>
        </authorList>
    </citation>
    <scope>NUCLEOTIDE SEQUENCE [LARGE SCALE GENOMIC DNA]</scope>
    <source>
        <strain evidence="1 2">GIMN1.004</strain>
    </source>
</reference>